<organism evidence="1 2">
    <name type="scientific">Caerostris extrusa</name>
    <name type="common">Bark spider</name>
    <name type="synonym">Caerostris bankana</name>
    <dbReference type="NCBI Taxonomy" id="172846"/>
    <lineage>
        <taxon>Eukaryota</taxon>
        <taxon>Metazoa</taxon>
        <taxon>Ecdysozoa</taxon>
        <taxon>Arthropoda</taxon>
        <taxon>Chelicerata</taxon>
        <taxon>Arachnida</taxon>
        <taxon>Araneae</taxon>
        <taxon>Araneomorphae</taxon>
        <taxon>Entelegynae</taxon>
        <taxon>Araneoidea</taxon>
        <taxon>Araneidae</taxon>
        <taxon>Caerostris</taxon>
    </lineage>
</organism>
<sequence>MNAPALFFSARSPRSCGGALIGHTIVPIDRARSAALLKGFRVLIRTLRERPGFDGHASFYKLPGTCEKLRQLWRSLFDKLISGEVSLNPQFCRKLDTSGFPFPFSLFGSGFGSAGNDALNFRQLGEGKDMTSLCTQDRWFLLFLKLQY</sequence>
<evidence type="ECO:0000313" key="2">
    <source>
        <dbReference type="Proteomes" id="UP001054945"/>
    </source>
</evidence>
<dbReference type="Proteomes" id="UP001054945">
    <property type="component" value="Unassembled WGS sequence"/>
</dbReference>
<comment type="caution">
    <text evidence="1">The sequence shown here is derived from an EMBL/GenBank/DDBJ whole genome shotgun (WGS) entry which is preliminary data.</text>
</comment>
<gene>
    <name evidence="1" type="ORF">CEXT_72761</name>
</gene>
<accession>A0AAV4TTY2</accession>
<evidence type="ECO:0000313" key="1">
    <source>
        <dbReference type="EMBL" id="GIY47613.1"/>
    </source>
</evidence>
<keyword evidence="2" id="KW-1185">Reference proteome</keyword>
<proteinExistence type="predicted"/>
<name>A0AAV4TTY2_CAEEX</name>
<dbReference type="EMBL" id="BPLR01011602">
    <property type="protein sequence ID" value="GIY47613.1"/>
    <property type="molecule type" value="Genomic_DNA"/>
</dbReference>
<dbReference type="AlphaFoldDB" id="A0AAV4TTY2"/>
<protein>
    <submittedName>
        <fullName evidence="1">Uncharacterized protein</fullName>
    </submittedName>
</protein>
<reference evidence="1 2" key="1">
    <citation type="submission" date="2021-06" db="EMBL/GenBank/DDBJ databases">
        <title>Caerostris extrusa draft genome.</title>
        <authorList>
            <person name="Kono N."/>
            <person name="Arakawa K."/>
        </authorList>
    </citation>
    <scope>NUCLEOTIDE SEQUENCE [LARGE SCALE GENOMIC DNA]</scope>
</reference>